<gene>
    <name evidence="1" type="ORF">GPU96_09g16970</name>
    <name evidence="2" type="ORF">PFJ87_09g00280</name>
</gene>
<reference evidence="2 4" key="2">
    <citation type="submission" date="2023-02" db="EMBL/GenBank/DDBJ databases">
        <title>Encephalitozoon hellem ATCC 50451 complete genome.</title>
        <authorList>
            <person name="Mascarenhas dos Santos A.C."/>
            <person name="Julian A.T."/>
            <person name="Pombert J.-F."/>
        </authorList>
    </citation>
    <scope>NUCLEOTIDE SEQUENCE [LARGE SCALE GENOMIC DNA]</scope>
    <source>
        <strain evidence="2 4">ATCC 50451</strain>
    </source>
</reference>
<evidence type="ECO:0000313" key="1">
    <source>
        <dbReference type="EMBL" id="UTX43917.1"/>
    </source>
</evidence>
<dbReference type="Proteomes" id="UP001059546">
    <property type="component" value="Chromosome IX"/>
</dbReference>
<evidence type="ECO:0000313" key="2">
    <source>
        <dbReference type="EMBL" id="WEL39401.1"/>
    </source>
</evidence>
<dbReference type="Proteomes" id="UP001217963">
    <property type="component" value="Chromosome IX"/>
</dbReference>
<dbReference type="EMBL" id="CP119070">
    <property type="protein sequence ID" value="WEL39401.1"/>
    <property type="molecule type" value="Genomic_DNA"/>
</dbReference>
<protein>
    <submittedName>
        <fullName evidence="1">LOW molecular weight lipoprotein 7</fullName>
    </submittedName>
</protein>
<dbReference type="AlphaFoldDB" id="A0A9Q9C7C8"/>
<proteinExistence type="predicted"/>
<sequence>MFCSIPFLIKTKPLDPIKRKMGLSFPSEDLEDSLGKRVEDMKRDADMYKDFVRKMYGLEDELDLISVEDQKSIVESAKRRRRSTTLDVDEILYAAVDEAAKDLRMIEGKKDTDVFIENSTLNVKGRAFTKGDKIKVTINKEVFAGAIISIGEEDIILKTKDYKRVRILLDDIRSTKSSIVPINEVRR</sequence>
<organism evidence="1 3">
    <name type="scientific">Encephalitozoon hellem</name>
    <name type="common">Microsporidian parasite</name>
    <dbReference type="NCBI Taxonomy" id="27973"/>
    <lineage>
        <taxon>Eukaryota</taxon>
        <taxon>Fungi</taxon>
        <taxon>Fungi incertae sedis</taxon>
        <taxon>Microsporidia</taxon>
        <taxon>Unikaryonidae</taxon>
        <taxon>Encephalitozoon</taxon>
    </lineage>
</organism>
<accession>A0A9Q9C7C8</accession>
<evidence type="ECO:0000313" key="3">
    <source>
        <dbReference type="Proteomes" id="UP001059546"/>
    </source>
</evidence>
<evidence type="ECO:0000313" key="4">
    <source>
        <dbReference type="Proteomes" id="UP001217963"/>
    </source>
</evidence>
<dbReference type="EMBL" id="CP075155">
    <property type="protein sequence ID" value="UTX43917.1"/>
    <property type="molecule type" value="Genomic_DNA"/>
</dbReference>
<keyword evidence="4" id="KW-1185">Reference proteome</keyword>
<reference evidence="1" key="1">
    <citation type="submission" date="2021-05" db="EMBL/GenBank/DDBJ databases">
        <title>Encephalitozoon hellem ATCC 50604 Complete Genome.</title>
        <authorList>
            <person name="Mascarenhas dos Santos A.C."/>
            <person name="Julian A.T."/>
            <person name="Pombert J.-F."/>
        </authorList>
    </citation>
    <scope>NUCLEOTIDE SEQUENCE</scope>
    <source>
        <strain evidence="1">ATCC 50604</strain>
    </source>
</reference>
<name>A0A9Q9C7C8_ENCHE</name>
<dbReference type="OrthoDB" id="2194038at2759"/>
<keyword evidence="1" id="KW-0449">Lipoprotein</keyword>